<dbReference type="CDD" id="cd06261">
    <property type="entry name" value="TM_PBP2"/>
    <property type="match status" value="1"/>
</dbReference>
<keyword evidence="10" id="KW-1185">Reference proteome</keyword>
<name>A0A5S5C4K4_9BACL</name>
<proteinExistence type="inferred from homology"/>
<evidence type="ECO:0000256" key="2">
    <source>
        <dbReference type="ARBA" id="ARBA00022448"/>
    </source>
</evidence>
<comment type="similarity">
    <text evidence="7">Belongs to the binding-protein-dependent transport system permease family.</text>
</comment>
<dbReference type="GO" id="GO:0055085">
    <property type="term" value="P:transmembrane transport"/>
    <property type="evidence" value="ECO:0007669"/>
    <property type="project" value="InterPro"/>
</dbReference>
<sequence length="290" mass="32006">MEQAMDMAAAERGSANLARLIKKLLLNVIMMLFSASCIFPLIWIGYSSLKTQSEFSNSIISLPQKLHFSNYAEAIKLTNMLQLSWNSARVTAVSVLAIVLIAFATGYLIARVRFKGKRLMVVYYLFGLLVPIHALLVPVYLLFKESGLADQWYTLIIPYVAFNLSMPILLVASYITGIPKEIEEAAAIDGLGFSRTMFTIILPMAAPVLTTVAILQFFSCWNEFSFALVLLKDEALRTVPLGMSYFKSQHSTNYPQLMAGMVLSILPVAVVYFAFSSRIVAGVMAGAVKG</sequence>
<organism evidence="9 10">
    <name type="scientific">Paenibacillus methanolicus</name>
    <dbReference type="NCBI Taxonomy" id="582686"/>
    <lineage>
        <taxon>Bacteria</taxon>
        <taxon>Bacillati</taxon>
        <taxon>Bacillota</taxon>
        <taxon>Bacilli</taxon>
        <taxon>Bacillales</taxon>
        <taxon>Paenibacillaceae</taxon>
        <taxon>Paenibacillus</taxon>
    </lineage>
</organism>
<feature type="transmembrane region" description="Helical" evidence="7">
    <location>
        <begin position="122"/>
        <end position="143"/>
    </location>
</feature>
<keyword evidence="4 7" id="KW-0812">Transmembrane</keyword>
<feature type="transmembrane region" description="Helical" evidence="7">
    <location>
        <begin position="155"/>
        <end position="176"/>
    </location>
</feature>
<evidence type="ECO:0000256" key="5">
    <source>
        <dbReference type="ARBA" id="ARBA00022989"/>
    </source>
</evidence>
<comment type="caution">
    <text evidence="9">The sequence shown here is derived from an EMBL/GenBank/DDBJ whole genome shotgun (WGS) entry which is preliminary data.</text>
</comment>
<evidence type="ECO:0000313" key="9">
    <source>
        <dbReference type="EMBL" id="TYP73346.1"/>
    </source>
</evidence>
<protein>
    <submittedName>
        <fullName evidence="9">Raffinose/stachyose/melibiose transport system permease protein</fullName>
    </submittedName>
</protein>
<comment type="subcellular location">
    <subcellularLocation>
        <location evidence="1 7">Cell membrane</location>
        <topology evidence="1 7">Multi-pass membrane protein</topology>
    </subcellularLocation>
</comment>
<dbReference type="SUPFAM" id="SSF161098">
    <property type="entry name" value="MetI-like"/>
    <property type="match status" value="1"/>
</dbReference>
<evidence type="ECO:0000256" key="7">
    <source>
        <dbReference type="RuleBase" id="RU363032"/>
    </source>
</evidence>
<dbReference type="EMBL" id="VNHS01000007">
    <property type="protein sequence ID" value="TYP73346.1"/>
    <property type="molecule type" value="Genomic_DNA"/>
</dbReference>
<feature type="transmembrane region" description="Helical" evidence="7">
    <location>
        <begin position="197"/>
        <end position="218"/>
    </location>
</feature>
<dbReference type="Gene3D" id="1.10.3720.10">
    <property type="entry name" value="MetI-like"/>
    <property type="match status" value="1"/>
</dbReference>
<feature type="domain" description="ABC transmembrane type-1" evidence="8">
    <location>
        <begin position="84"/>
        <end position="275"/>
    </location>
</feature>
<dbReference type="PROSITE" id="PS50928">
    <property type="entry name" value="ABC_TM1"/>
    <property type="match status" value="1"/>
</dbReference>
<feature type="transmembrane region" description="Helical" evidence="7">
    <location>
        <begin position="24"/>
        <end position="46"/>
    </location>
</feature>
<dbReference type="Proteomes" id="UP000323257">
    <property type="component" value="Unassembled WGS sequence"/>
</dbReference>
<evidence type="ECO:0000256" key="1">
    <source>
        <dbReference type="ARBA" id="ARBA00004651"/>
    </source>
</evidence>
<accession>A0A5S5C4K4</accession>
<feature type="transmembrane region" description="Helical" evidence="7">
    <location>
        <begin position="90"/>
        <end position="110"/>
    </location>
</feature>
<evidence type="ECO:0000259" key="8">
    <source>
        <dbReference type="PROSITE" id="PS50928"/>
    </source>
</evidence>
<evidence type="ECO:0000256" key="6">
    <source>
        <dbReference type="ARBA" id="ARBA00023136"/>
    </source>
</evidence>
<dbReference type="InterPro" id="IPR035906">
    <property type="entry name" value="MetI-like_sf"/>
</dbReference>
<gene>
    <name evidence="9" type="ORF">BCM02_107330</name>
</gene>
<feature type="transmembrane region" description="Helical" evidence="7">
    <location>
        <begin position="254"/>
        <end position="275"/>
    </location>
</feature>
<evidence type="ECO:0000256" key="4">
    <source>
        <dbReference type="ARBA" id="ARBA00022692"/>
    </source>
</evidence>
<keyword evidence="6 7" id="KW-0472">Membrane</keyword>
<dbReference type="Pfam" id="PF00528">
    <property type="entry name" value="BPD_transp_1"/>
    <property type="match status" value="1"/>
</dbReference>
<dbReference type="RefSeq" id="WP_246183469.1">
    <property type="nucleotide sequence ID" value="NZ_VNHS01000007.1"/>
</dbReference>
<evidence type="ECO:0000256" key="3">
    <source>
        <dbReference type="ARBA" id="ARBA00022475"/>
    </source>
</evidence>
<dbReference type="InterPro" id="IPR000515">
    <property type="entry name" value="MetI-like"/>
</dbReference>
<dbReference type="PANTHER" id="PTHR43744">
    <property type="entry name" value="ABC TRANSPORTER PERMEASE PROTEIN MG189-RELATED-RELATED"/>
    <property type="match status" value="1"/>
</dbReference>
<dbReference type="GO" id="GO:0005886">
    <property type="term" value="C:plasma membrane"/>
    <property type="evidence" value="ECO:0007669"/>
    <property type="project" value="UniProtKB-SubCell"/>
</dbReference>
<keyword evidence="5 7" id="KW-1133">Transmembrane helix</keyword>
<dbReference type="PANTHER" id="PTHR43744:SF12">
    <property type="entry name" value="ABC TRANSPORTER PERMEASE PROTEIN MG189-RELATED"/>
    <property type="match status" value="1"/>
</dbReference>
<keyword evidence="2 7" id="KW-0813">Transport</keyword>
<reference evidence="9 10" key="1">
    <citation type="submission" date="2019-07" db="EMBL/GenBank/DDBJ databases">
        <title>Genomic Encyclopedia of Type Strains, Phase III (KMG-III): the genomes of soil and plant-associated and newly described type strains.</title>
        <authorList>
            <person name="Whitman W."/>
        </authorList>
    </citation>
    <scope>NUCLEOTIDE SEQUENCE [LARGE SCALE GENOMIC DNA]</scope>
    <source>
        <strain evidence="9 10">BL24</strain>
    </source>
</reference>
<evidence type="ECO:0000313" key="10">
    <source>
        <dbReference type="Proteomes" id="UP000323257"/>
    </source>
</evidence>
<keyword evidence="3" id="KW-1003">Cell membrane</keyword>
<dbReference type="AlphaFoldDB" id="A0A5S5C4K4"/>